<evidence type="ECO:0000313" key="4">
    <source>
        <dbReference type="EMBL" id="MQL93287.1"/>
    </source>
</evidence>
<feature type="region of interest" description="Disordered" evidence="2">
    <location>
        <begin position="312"/>
        <end position="335"/>
    </location>
</feature>
<dbReference type="PROSITE" id="PS50158">
    <property type="entry name" value="ZF_CCHC"/>
    <property type="match status" value="1"/>
</dbReference>
<keyword evidence="1" id="KW-0479">Metal-binding</keyword>
<keyword evidence="1" id="KW-0863">Zinc-finger</keyword>
<sequence>MKRTGETGVSVLEVGITKSDSKSEELWRAVVNLVLRLGDSSSSEDSKEKSDDSDDEAMLSRKLLRILAKKKKFGSRKFFKNDKKKEPTCYECNQLGHYKSECLRLKKKDQAEKSDKKEGKENNFRKFKKKAMAATWDNEDATSSDSSSSESKEEEKANLALMAGLEQDEGRSTLDLVPRTACFQNWDSRSTPPPGQVDTGSIPRTAYFQNWDSRSTPSPGQVDTLQKDCNLNWMIATCLPRAMVYQPTIMCPCTQRVTLESFGYKRPPIGHPSDQETQRTLGASQKVPFGGEKSSSPSSALLKFKKPKAMVATWSDEDSSEEEEDKKSSSSESEEICFMANNSEEKVDTILSRVDTQPWSGRHYSLPVSTLPPCQTFLNRGFRISPCCSCGVLHHCKPFLGIRSTRRSLSSHFRQEIPQISLSISSISQSSLFSFINSRFHSILATMVRKMGPRRGARSQASSRPLPAEDDVPQFERRTKRRNDPAEQPGSSSTSQPASKRGRPSSSGRGRVSRPENPGSSSSDPEESLSSSSESSKSQDTNSS</sequence>
<dbReference type="SUPFAM" id="SSF57756">
    <property type="entry name" value="Retrovirus zinc finger-like domains"/>
    <property type="match status" value="1"/>
</dbReference>
<evidence type="ECO:0000256" key="1">
    <source>
        <dbReference type="PROSITE-ProRule" id="PRU00047"/>
    </source>
</evidence>
<evidence type="ECO:0000259" key="3">
    <source>
        <dbReference type="PROSITE" id="PS50158"/>
    </source>
</evidence>
<dbReference type="EMBL" id="NMUH01001543">
    <property type="protein sequence ID" value="MQL93287.1"/>
    <property type="molecule type" value="Genomic_DNA"/>
</dbReference>
<feature type="compositionally biased region" description="Acidic residues" evidence="2">
    <location>
        <begin position="315"/>
        <end position="324"/>
    </location>
</feature>
<dbReference type="GO" id="GO:0008270">
    <property type="term" value="F:zinc ion binding"/>
    <property type="evidence" value="ECO:0007669"/>
    <property type="project" value="UniProtKB-KW"/>
</dbReference>
<organism evidence="4 5">
    <name type="scientific">Colocasia esculenta</name>
    <name type="common">Wild taro</name>
    <name type="synonym">Arum esculentum</name>
    <dbReference type="NCBI Taxonomy" id="4460"/>
    <lineage>
        <taxon>Eukaryota</taxon>
        <taxon>Viridiplantae</taxon>
        <taxon>Streptophyta</taxon>
        <taxon>Embryophyta</taxon>
        <taxon>Tracheophyta</taxon>
        <taxon>Spermatophyta</taxon>
        <taxon>Magnoliopsida</taxon>
        <taxon>Liliopsida</taxon>
        <taxon>Araceae</taxon>
        <taxon>Aroideae</taxon>
        <taxon>Colocasieae</taxon>
        <taxon>Colocasia</taxon>
    </lineage>
</organism>
<gene>
    <name evidence="4" type="ORF">Taro_025933</name>
</gene>
<dbReference type="Pfam" id="PF00098">
    <property type="entry name" value="zf-CCHC"/>
    <property type="match status" value="1"/>
</dbReference>
<dbReference type="InterPro" id="IPR036875">
    <property type="entry name" value="Znf_CCHC_sf"/>
</dbReference>
<feature type="compositionally biased region" description="Basic and acidic residues" evidence="2">
    <location>
        <begin position="474"/>
        <end position="485"/>
    </location>
</feature>
<keyword evidence="5" id="KW-1185">Reference proteome</keyword>
<feature type="compositionally biased region" description="Low complexity" evidence="2">
    <location>
        <begin position="520"/>
        <end position="544"/>
    </location>
</feature>
<protein>
    <recommendedName>
        <fullName evidence="3">CCHC-type domain-containing protein</fullName>
    </recommendedName>
</protein>
<dbReference type="GO" id="GO:0003676">
    <property type="term" value="F:nucleic acid binding"/>
    <property type="evidence" value="ECO:0007669"/>
    <property type="project" value="InterPro"/>
</dbReference>
<evidence type="ECO:0000313" key="5">
    <source>
        <dbReference type="Proteomes" id="UP000652761"/>
    </source>
</evidence>
<feature type="domain" description="CCHC-type" evidence="3">
    <location>
        <begin position="89"/>
        <end position="102"/>
    </location>
</feature>
<feature type="region of interest" description="Disordered" evidence="2">
    <location>
        <begin position="454"/>
        <end position="544"/>
    </location>
</feature>
<dbReference type="Proteomes" id="UP000652761">
    <property type="component" value="Unassembled WGS sequence"/>
</dbReference>
<comment type="caution">
    <text evidence="4">The sequence shown here is derived from an EMBL/GenBank/DDBJ whole genome shotgun (WGS) entry which is preliminary data.</text>
</comment>
<feature type="region of interest" description="Disordered" evidence="2">
    <location>
        <begin position="135"/>
        <end position="157"/>
    </location>
</feature>
<evidence type="ECO:0000256" key="2">
    <source>
        <dbReference type="SAM" id="MobiDB-lite"/>
    </source>
</evidence>
<dbReference type="AlphaFoldDB" id="A0A843VFN1"/>
<keyword evidence="1" id="KW-0862">Zinc</keyword>
<accession>A0A843VFN1</accession>
<reference evidence="4" key="1">
    <citation type="submission" date="2017-07" db="EMBL/GenBank/DDBJ databases">
        <title>Taro Niue Genome Assembly and Annotation.</title>
        <authorList>
            <person name="Atibalentja N."/>
            <person name="Keating K."/>
            <person name="Fields C.J."/>
        </authorList>
    </citation>
    <scope>NUCLEOTIDE SEQUENCE</scope>
    <source>
        <strain evidence="4">Niue_2</strain>
        <tissue evidence="4">Leaf</tissue>
    </source>
</reference>
<proteinExistence type="predicted"/>
<name>A0A843VFN1_COLES</name>
<dbReference type="InterPro" id="IPR001878">
    <property type="entry name" value="Znf_CCHC"/>
</dbReference>